<evidence type="ECO:0000256" key="4">
    <source>
        <dbReference type="ARBA" id="ARBA00022989"/>
    </source>
</evidence>
<dbReference type="Gene3D" id="1.20.1070.10">
    <property type="entry name" value="Rhodopsin 7-helix transmembrane proteins"/>
    <property type="match status" value="1"/>
</dbReference>
<evidence type="ECO:0000256" key="5">
    <source>
        <dbReference type="ARBA" id="ARBA00023040"/>
    </source>
</evidence>
<dbReference type="PROSITE" id="PS50262">
    <property type="entry name" value="G_PROTEIN_RECEP_F1_2"/>
    <property type="match status" value="1"/>
</dbReference>
<dbReference type="InterPro" id="IPR008361">
    <property type="entry name" value="MCH_rcpt"/>
</dbReference>
<organism evidence="13 14">
    <name type="scientific">Saccoglossus kowalevskii</name>
    <name type="common">Acorn worm</name>
    <dbReference type="NCBI Taxonomy" id="10224"/>
    <lineage>
        <taxon>Eukaryota</taxon>
        <taxon>Metazoa</taxon>
        <taxon>Hemichordata</taxon>
        <taxon>Enteropneusta</taxon>
        <taxon>Harrimaniidae</taxon>
        <taxon>Saccoglossus</taxon>
    </lineage>
</organism>
<name>A0ABM0GLV1_SACKO</name>
<dbReference type="SMART" id="SM01381">
    <property type="entry name" value="7TM_GPCR_Srsx"/>
    <property type="match status" value="1"/>
</dbReference>
<keyword evidence="2" id="KW-1003">Cell membrane</keyword>
<dbReference type="SUPFAM" id="SSF81321">
    <property type="entry name" value="Family A G protein-coupled receptor-like"/>
    <property type="match status" value="1"/>
</dbReference>
<keyword evidence="4 11" id="KW-1133">Transmembrane helix</keyword>
<keyword evidence="9 10" id="KW-0807">Transducer</keyword>
<keyword evidence="13" id="KW-1185">Reference proteome</keyword>
<accession>A0ABM0GLV1</accession>
<evidence type="ECO:0000256" key="8">
    <source>
        <dbReference type="ARBA" id="ARBA00023180"/>
    </source>
</evidence>
<comment type="similarity">
    <text evidence="10">Belongs to the G-protein coupled receptor 1 family.</text>
</comment>
<keyword evidence="7 10" id="KW-0675">Receptor</keyword>
<evidence type="ECO:0000256" key="7">
    <source>
        <dbReference type="ARBA" id="ARBA00023170"/>
    </source>
</evidence>
<dbReference type="PRINTS" id="PR00237">
    <property type="entry name" value="GPCRRHODOPSN"/>
</dbReference>
<feature type="transmembrane region" description="Helical" evidence="11">
    <location>
        <begin position="154"/>
        <end position="174"/>
    </location>
</feature>
<evidence type="ECO:0000256" key="2">
    <source>
        <dbReference type="ARBA" id="ARBA00022475"/>
    </source>
</evidence>
<dbReference type="InterPro" id="IPR017452">
    <property type="entry name" value="GPCR_Rhodpsn_7TM"/>
</dbReference>
<evidence type="ECO:0000256" key="9">
    <source>
        <dbReference type="ARBA" id="ARBA00023224"/>
    </source>
</evidence>
<dbReference type="PANTHER" id="PTHR24229">
    <property type="entry name" value="NEUROPEPTIDES RECEPTOR"/>
    <property type="match status" value="1"/>
</dbReference>
<dbReference type="PRINTS" id="PR01783">
    <property type="entry name" value="MCHRECEPTOR"/>
</dbReference>
<feature type="transmembrane region" description="Helical" evidence="11">
    <location>
        <begin position="33"/>
        <end position="62"/>
    </location>
</feature>
<dbReference type="InterPro" id="IPR000276">
    <property type="entry name" value="GPCR_Rhodpsn"/>
</dbReference>
<gene>
    <name evidence="14" type="primary">LOC100367256</name>
</gene>
<feature type="transmembrane region" description="Helical" evidence="11">
    <location>
        <begin position="117"/>
        <end position="142"/>
    </location>
</feature>
<protein>
    <submittedName>
        <fullName evidence="14">Somatostatin receptor type 4-like</fullName>
    </submittedName>
</protein>
<dbReference type="RefSeq" id="XP_002732794.1">
    <property type="nucleotide sequence ID" value="XM_002732748.2"/>
</dbReference>
<feature type="domain" description="G-protein coupled receptors family 1 profile" evidence="12">
    <location>
        <begin position="53"/>
        <end position="299"/>
    </location>
</feature>
<keyword evidence="5 10" id="KW-0297">G-protein coupled receptor</keyword>
<keyword evidence="8" id="KW-0325">Glycoprotein</keyword>
<dbReference type="Pfam" id="PF00001">
    <property type="entry name" value="7tm_1"/>
    <property type="match status" value="1"/>
</dbReference>
<reference evidence="14" key="1">
    <citation type="submission" date="2025-08" db="UniProtKB">
        <authorList>
            <consortium name="RefSeq"/>
        </authorList>
    </citation>
    <scope>IDENTIFICATION</scope>
    <source>
        <tissue evidence="14">Testes</tissue>
    </source>
</reference>
<evidence type="ECO:0000256" key="1">
    <source>
        <dbReference type="ARBA" id="ARBA00004651"/>
    </source>
</evidence>
<dbReference type="Proteomes" id="UP000694865">
    <property type="component" value="Unplaced"/>
</dbReference>
<evidence type="ECO:0000256" key="6">
    <source>
        <dbReference type="ARBA" id="ARBA00023136"/>
    </source>
</evidence>
<feature type="transmembrane region" description="Helical" evidence="11">
    <location>
        <begin position="243"/>
        <end position="267"/>
    </location>
</feature>
<proteinExistence type="inferred from homology"/>
<evidence type="ECO:0000256" key="11">
    <source>
        <dbReference type="SAM" id="Phobius"/>
    </source>
</evidence>
<keyword evidence="6 11" id="KW-0472">Membrane</keyword>
<evidence type="ECO:0000259" key="12">
    <source>
        <dbReference type="PROSITE" id="PS50262"/>
    </source>
</evidence>
<dbReference type="PROSITE" id="PS00237">
    <property type="entry name" value="G_PROTEIN_RECEP_F1_1"/>
    <property type="match status" value="1"/>
</dbReference>
<dbReference type="GeneID" id="100367256"/>
<evidence type="ECO:0000313" key="14">
    <source>
        <dbReference type="RefSeq" id="XP_002732794.1"/>
    </source>
</evidence>
<feature type="transmembrane region" description="Helical" evidence="11">
    <location>
        <begin position="279"/>
        <end position="302"/>
    </location>
</feature>
<feature type="transmembrane region" description="Helical" evidence="11">
    <location>
        <begin position="74"/>
        <end position="97"/>
    </location>
</feature>
<dbReference type="PANTHER" id="PTHR24229:SF40">
    <property type="entry name" value="ALLATOSTATIN C RECEPTOR 1-RELATED"/>
    <property type="match status" value="1"/>
</dbReference>
<comment type="subcellular location">
    <subcellularLocation>
        <location evidence="1">Cell membrane</location>
        <topology evidence="1">Multi-pass membrane protein</topology>
    </subcellularLocation>
</comment>
<evidence type="ECO:0000256" key="10">
    <source>
        <dbReference type="RuleBase" id="RU000688"/>
    </source>
</evidence>
<evidence type="ECO:0000313" key="13">
    <source>
        <dbReference type="Proteomes" id="UP000694865"/>
    </source>
</evidence>
<feature type="transmembrane region" description="Helical" evidence="11">
    <location>
        <begin position="199"/>
        <end position="222"/>
    </location>
</feature>
<evidence type="ECO:0000256" key="3">
    <source>
        <dbReference type="ARBA" id="ARBA00022692"/>
    </source>
</evidence>
<keyword evidence="3 10" id="KW-0812">Transmembrane</keyword>
<sequence>MTGSSMYSPLAVRFTNISYNVTEDWDHHHLPEWIFHFFMPSLFSVVCATGIIGNSLVIFVFLKYMPSNIVPNVYILNLASTDLIIMLELPFLTYFNTTRRWVFGDVMCRIVMGIDGLNVFTGIFTLAVMSVDRYLAIVHAVWSKNHRSVTQARLICLFMWCASIAITLPLWMYAQTQTFGVDTMCNVLCPEEVERIFSIYSFVLGFCTPLMIILLCYLRILIFLANCRRKNSHGNRHSKLGKVGILVLLAVVLFIVCWFPFWLGQIMVFAGRNTFAVRIVYYVGHSLTYANCCLNPLVYIYVRQDFRQHLKKIIFFQKCLIRRENNSAASASKEITETAQTRNTKV</sequence>